<dbReference type="EMBL" id="BGZK01000338">
    <property type="protein sequence ID" value="GBP37736.1"/>
    <property type="molecule type" value="Genomic_DNA"/>
</dbReference>
<comment type="caution">
    <text evidence="2">The sequence shown here is derived from an EMBL/GenBank/DDBJ whole genome shotgun (WGS) entry which is preliminary data.</text>
</comment>
<feature type="compositionally biased region" description="Polar residues" evidence="1">
    <location>
        <begin position="75"/>
        <end position="84"/>
    </location>
</feature>
<gene>
    <name evidence="2" type="ORF">EVAR_29937_1</name>
</gene>
<organism evidence="2 3">
    <name type="scientific">Eumeta variegata</name>
    <name type="common">Bagworm moth</name>
    <name type="synonym">Eumeta japonica</name>
    <dbReference type="NCBI Taxonomy" id="151549"/>
    <lineage>
        <taxon>Eukaryota</taxon>
        <taxon>Metazoa</taxon>
        <taxon>Ecdysozoa</taxon>
        <taxon>Arthropoda</taxon>
        <taxon>Hexapoda</taxon>
        <taxon>Insecta</taxon>
        <taxon>Pterygota</taxon>
        <taxon>Neoptera</taxon>
        <taxon>Endopterygota</taxon>
        <taxon>Lepidoptera</taxon>
        <taxon>Glossata</taxon>
        <taxon>Ditrysia</taxon>
        <taxon>Tineoidea</taxon>
        <taxon>Psychidae</taxon>
        <taxon>Oiketicinae</taxon>
        <taxon>Eumeta</taxon>
    </lineage>
</organism>
<evidence type="ECO:0000256" key="1">
    <source>
        <dbReference type="SAM" id="MobiDB-lite"/>
    </source>
</evidence>
<evidence type="ECO:0000313" key="3">
    <source>
        <dbReference type="Proteomes" id="UP000299102"/>
    </source>
</evidence>
<protein>
    <submittedName>
        <fullName evidence="2">Uncharacterized protein</fullName>
    </submittedName>
</protein>
<dbReference type="Proteomes" id="UP000299102">
    <property type="component" value="Unassembled WGS sequence"/>
</dbReference>
<keyword evidence="3" id="KW-1185">Reference proteome</keyword>
<accession>A0A4C1VFU1</accession>
<dbReference type="AlphaFoldDB" id="A0A4C1VFU1"/>
<evidence type="ECO:0000313" key="2">
    <source>
        <dbReference type="EMBL" id="GBP37736.1"/>
    </source>
</evidence>
<reference evidence="2 3" key="1">
    <citation type="journal article" date="2019" name="Commun. Biol.">
        <title>The bagworm genome reveals a unique fibroin gene that provides high tensile strength.</title>
        <authorList>
            <person name="Kono N."/>
            <person name="Nakamura H."/>
            <person name="Ohtoshi R."/>
            <person name="Tomita M."/>
            <person name="Numata K."/>
            <person name="Arakawa K."/>
        </authorList>
    </citation>
    <scope>NUCLEOTIDE SEQUENCE [LARGE SCALE GENOMIC DNA]</scope>
</reference>
<proteinExistence type="predicted"/>
<name>A0A4C1VFU1_EUMVA</name>
<feature type="region of interest" description="Disordered" evidence="1">
    <location>
        <begin position="62"/>
        <end position="84"/>
    </location>
</feature>
<sequence>MASCFGDMWRMSTGFSCYKSRSFAQFTGWLIEFLLEAADPGGYVDMTPPWLDLSLPAAIGTEPVPTEPRMRDPLTRTSDSPTSMTLFTSPWNAKAPVARRIKHQYSVTSWQSTNAI</sequence>